<dbReference type="GO" id="GO:0015074">
    <property type="term" value="P:DNA integration"/>
    <property type="evidence" value="ECO:0007669"/>
    <property type="project" value="InterPro"/>
</dbReference>
<evidence type="ECO:0000256" key="2">
    <source>
        <dbReference type="ARBA" id="ARBA00023172"/>
    </source>
</evidence>
<evidence type="ECO:0000313" key="4">
    <source>
        <dbReference type="EMBL" id="EQD50670.1"/>
    </source>
</evidence>
<organism evidence="4">
    <name type="scientific">mine drainage metagenome</name>
    <dbReference type="NCBI Taxonomy" id="410659"/>
    <lineage>
        <taxon>unclassified sequences</taxon>
        <taxon>metagenomes</taxon>
        <taxon>ecological metagenomes</taxon>
    </lineage>
</organism>
<dbReference type="EMBL" id="AUZY01007225">
    <property type="protein sequence ID" value="EQD50670.1"/>
    <property type="molecule type" value="Genomic_DNA"/>
</dbReference>
<dbReference type="PROSITE" id="PS51898">
    <property type="entry name" value="TYR_RECOMBINASE"/>
    <property type="match status" value="1"/>
</dbReference>
<dbReference type="Gene3D" id="1.10.443.10">
    <property type="entry name" value="Intergrase catalytic core"/>
    <property type="match status" value="1"/>
</dbReference>
<comment type="caution">
    <text evidence="4">The sequence shown here is derived from an EMBL/GenBank/DDBJ whole genome shotgun (WGS) entry which is preliminary data.</text>
</comment>
<keyword evidence="1" id="KW-0238">DNA-binding</keyword>
<evidence type="ECO:0000259" key="3">
    <source>
        <dbReference type="PROSITE" id="PS51898"/>
    </source>
</evidence>
<evidence type="ECO:0000256" key="1">
    <source>
        <dbReference type="ARBA" id="ARBA00023125"/>
    </source>
</evidence>
<dbReference type="Pfam" id="PF00589">
    <property type="entry name" value="Phage_integrase"/>
    <property type="match status" value="1"/>
</dbReference>
<dbReference type="InterPro" id="IPR050090">
    <property type="entry name" value="Tyrosine_recombinase_XerCD"/>
</dbReference>
<dbReference type="InterPro" id="IPR002104">
    <property type="entry name" value="Integrase_catalytic"/>
</dbReference>
<dbReference type="GO" id="GO:0003677">
    <property type="term" value="F:DNA binding"/>
    <property type="evidence" value="ECO:0007669"/>
    <property type="project" value="UniProtKB-KW"/>
</dbReference>
<reference evidence="4" key="1">
    <citation type="submission" date="2013-08" db="EMBL/GenBank/DDBJ databases">
        <authorList>
            <person name="Mendez C."/>
            <person name="Richter M."/>
            <person name="Ferrer M."/>
            <person name="Sanchez J."/>
        </authorList>
    </citation>
    <scope>NUCLEOTIDE SEQUENCE</scope>
</reference>
<name>T1B902_9ZZZZ</name>
<feature type="domain" description="Tyr recombinase" evidence="3">
    <location>
        <begin position="70"/>
        <end position="243"/>
    </location>
</feature>
<feature type="non-terminal residue" evidence="4">
    <location>
        <position position="1"/>
    </location>
</feature>
<accession>T1B902</accession>
<reference evidence="4" key="2">
    <citation type="journal article" date="2014" name="ISME J.">
        <title>Microbial stratification in low pH oxic and suboxic macroscopic growths along an acid mine drainage.</title>
        <authorList>
            <person name="Mendez-Garcia C."/>
            <person name="Mesa V."/>
            <person name="Sprenger R.R."/>
            <person name="Richter M."/>
            <person name="Diez M.S."/>
            <person name="Solano J."/>
            <person name="Bargiela R."/>
            <person name="Golyshina O.V."/>
            <person name="Manteca A."/>
            <person name="Ramos J.L."/>
            <person name="Gallego J.R."/>
            <person name="Llorente I."/>
            <person name="Martins Dos Santos V.A."/>
            <person name="Jensen O.N."/>
            <person name="Pelaez A.I."/>
            <person name="Sanchez J."/>
            <person name="Ferrer M."/>
        </authorList>
    </citation>
    <scope>NUCLEOTIDE SEQUENCE</scope>
</reference>
<dbReference type="InterPro" id="IPR011010">
    <property type="entry name" value="DNA_brk_join_enz"/>
</dbReference>
<proteinExistence type="predicted"/>
<gene>
    <name evidence="4" type="ORF">B1B_11158</name>
</gene>
<protein>
    <submittedName>
        <fullName evidence="4">Site-specific integrase</fullName>
    </submittedName>
</protein>
<dbReference type="PANTHER" id="PTHR30349">
    <property type="entry name" value="PHAGE INTEGRASE-RELATED"/>
    <property type="match status" value="1"/>
</dbReference>
<dbReference type="CDD" id="cd00397">
    <property type="entry name" value="DNA_BRE_C"/>
    <property type="match status" value="1"/>
</dbReference>
<dbReference type="SUPFAM" id="SSF56349">
    <property type="entry name" value="DNA breaking-rejoining enzymes"/>
    <property type="match status" value="1"/>
</dbReference>
<keyword evidence="2" id="KW-0233">DNA recombination</keyword>
<dbReference type="AlphaFoldDB" id="T1B902"/>
<dbReference type="GO" id="GO:0006310">
    <property type="term" value="P:DNA recombination"/>
    <property type="evidence" value="ECO:0007669"/>
    <property type="project" value="UniProtKB-KW"/>
</dbReference>
<dbReference type="InterPro" id="IPR013762">
    <property type="entry name" value="Integrase-like_cat_sf"/>
</dbReference>
<dbReference type="PANTHER" id="PTHR30349:SF41">
    <property type="entry name" value="INTEGRASE_RECOMBINASE PROTEIN MJ0367-RELATED"/>
    <property type="match status" value="1"/>
</dbReference>
<sequence>SAYRVLRRLGFDPPPIGVTASMVEALLRCPDLAPTTKSTYTFCLRGLLRHVRNPVAERKAVWKGPPWVATNRDWATVQEANGMLDAARDEVARVGIALLQCGLRDCEVLRAKVGDLQMGPNGWVLKVRGKFDKLRKVPLLDQTVVALVPVTHGAPPNAPLYKWGRSRLWNDVRRACEASGIRHLRPYDLRRGFAREYKRAFMAAGVDYLTVRDSLRVTMGHEHPDQTEYYIGSEAENAAVGMRVLSSAYAAAAKVAASTVGT</sequence>